<evidence type="ECO:0000313" key="3">
    <source>
        <dbReference type="Proteomes" id="UP000499080"/>
    </source>
</evidence>
<protein>
    <submittedName>
        <fullName evidence="2">Uncharacterized protein</fullName>
    </submittedName>
</protein>
<gene>
    <name evidence="2" type="ORF">AVEN_246291_1</name>
</gene>
<name>A0A4Y2U8L4_ARAVE</name>
<keyword evidence="3" id="KW-1185">Reference proteome</keyword>
<dbReference type="Proteomes" id="UP000499080">
    <property type="component" value="Unassembled WGS sequence"/>
</dbReference>
<dbReference type="AlphaFoldDB" id="A0A4Y2U8L4"/>
<accession>A0A4Y2U8L4</accession>
<proteinExistence type="predicted"/>
<reference evidence="2 3" key="1">
    <citation type="journal article" date="2019" name="Sci. Rep.">
        <title>Orb-weaving spider Araneus ventricosus genome elucidates the spidroin gene catalogue.</title>
        <authorList>
            <person name="Kono N."/>
            <person name="Nakamura H."/>
            <person name="Ohtoshi R."/>
            <person name="Moran D.A.P."/>
            <person name="Shinohara A."/>
            <person name="Yoshida Y."/>
            <person name="Fujiwara M."/>
            <person name="Mori M."/>
            <person name="Tomita M."/>
            <person name="Arakawa K."/>
        </authorList>
    </citation>
    <scope>NUCLEOTIDE SEQUENCE [LARGE SCALE GENOMIC DNA]</scope>
</reference>
<evidence type="ECO:0000313" key="2">
    <source>
        <dbReference type="EMBL" id="GBO08843.1"/>
    </source>
</evidence>
<feature type="region of interest" description="Disordered" evidence="1">
    <location>
        <begin position="1"/>
        <end position="24"/>
    </location>
</feature>
<dbReference type="OrthoDB" id="6424860at2759"/>
<sequence length="207" mass="23460">MNKFKRPMPNRNKAIIGSSKGNQEPKAKFKLFAVPKQSVSKCKNSEKGASSDISVVVEMESPLSKTVTTTMIDLRGVKPKEFAKCVLISAETALRTLGDMLGGKEVDFTFDFKEENLPEPGCSKDSEPQRRYPKRNVAKKYYKEENVPSEDEFLFVTDRTSPHANEPKAITATESVEWAWVSPYRQMIVTFAKKNTRDRAQCMDQCY</sequence>
<comment type="caution">
    <text evidence="2">The sequence shown here is derived from an EMBL/GenBank/DDBJ whole genome shotgun (WGS) entry which is preliminary data.</text>
</comment>
<organism evidence="2 3">
    <name type="scientific">Araneus ventricosus</name>
    <name type="common">Orbweaver spider</name>
    <name type="synonym">Epeira ventricosa</name>
    <dbReference type="NCBI Taxonomy" id="182803"/>
    <lineage>
        <taxon>Eukaryota</taxon>
        <taxon>Metazoa</taxon>
        <taxon>Ecdysozoa</taxon>
        <taxon>Arthropoda</taxon>
        <taxon>Chelicerata</taxon>
        <taxon>Arachnida</taxon>
        <taxon>Araneae</taxon>
        <taxon>Araneomorphae</taxon>
        <taxon>Entelegynae</taxon>
        <taxon>Araneoidea</taxon>
        <taxon>Araneidae</taxon>
        <taxon>Araneus</taxon>
    </lineage>
</organism>
<dbReference type="EMBL" id="BGPR01034453">
    <property type="protein sequence ID" value="GBO08843.1"/>
    <property type="molecule type" value="Genomic_DNA"/>
</dbReference>
<evidence type="ECO:0000256" key="1">
    <source>
        <dbReference type="SAM" id="MobiDB-lite"/>
    </source>
</evidence>